<evidence type="ECO:0000313" key="3">
    <source>
        <dbReference type="EMBL" id="CCF83980.1"/>
    </source>
</evidence>
<dbReference type="OrthoDB" id="287363at2"/>
<accession>I4EH18</accession>
<feature type="compositionally biased region" description="Polar residues" evidence="1">
    <location>
        <begin position="217"/>
        <end position="230"/>
    </location>
</feature>
<evidence type="ECO:0000256" key="1">
    <source>
        <dbReference type="SAM" id="MobiDB-lite"/>
    </source>
</evidence>
<proteinExistence type="predicted"/>
<reference evidence="3 4" key="1">
    <citation type="journal article" date="2012" name="ISME J.">
        <title>Nitrification expanded: discovery, physiology and genomics of a nitrite-oxidizing bacterium from the phylum Chloroflexi.</title>
        <authorList>
            <person name="Sorokin D.Y."/>
            <person name="Lucker S."/>
            <person name="Vejmelkova D."/>
            <person name="Kostrikina N.A."/>
            <person name="Kleerebezem R."/>
            <person name="Rijpstra W.I."/>
            <person name="Damste J.S."/>
            <person name="Le Paslier D."/>
            <person name="Muyzer G."/>
            <person name="Wagner M."/>
            <person name="van Loosdrecht M.C."/>
            <person name="Daims H."/>
        </authorList>
    </citation>
    <scope>NUCLEOTIDE SEQUENCE [LARGE SCALE GENOMIC DNA]</scope>
    <source>
        <strain evidence="4">none</strain>
    </source>
</reference>
<dbReference type="Proteomes" id="UP000004221">
    <property type="component" value="Unassembled WGS sequence"/>
</dbReference>
<dbReference type="AlphaFoldDB" id="I4EH18"/>
<dbReference type="EMBL" id="CAGS01000219">
    <property type="protein sequence ID" value="CCF83980.1"/>
    <property type="molecule type" value="Genomic_DNA"/>
</dbReference>
<protein>
    <recommendedName>
        <fullName evidence="2">Transposase IS204/IS1001/IS1096/IS1165 zinc-finger domain-containing protein</fullName>
    </recommendedName>
</protein>
<gene>
    <name evidence="3" type="ORF">NITHO_2960002</name>
</gene>
<feature type="domain" description="Transposase IS204/IS1001/IS1096/IS1165 zinc-finger" evidence="2">
    <location>
        <begin position="35"/>
        <end position="79"/>
    </location>
</feature>
<dbReference type="PANTHER" id="PTHR33498:SF1">
    <property type="entry name" value="TRANSPOSASE FOR INSERTION SEQUENCE ELEMENT IS1557"/>
    <property type="match status" value="1"/>
</dbReference>
<sequence length="246" mass="27637">MHLVRLFPHLGGLCLRQLIIEAECLTLVVMSVRRTAVCPQCRGRSSRLHSHYERTLADLPWGTRPVRLRLQARRFRCANRRCAQRIFTERFPDVVRARARRTEAQRLALEEYGLEAGGAGGARLAQRRGLEGSASTILRLVRTRPVASHPTPRVLGVDDWARRRGQTYGTILVDLERHHVVDLLEDRTASSLAIWLRASRRGSDHPRPGRCLRRGSTPGSAQCDSGCRSLSSDDQRRGGLRACPVA</sequence>
<name>I4EH18_9BACT</name>
<dbReference type="InterPro" id="IPR047951">
    <property type="entry name" value="Transpos_ISL3"/>
</dbReference>
<dbReference type="InterPro" id="IPR029261">
    <property type="entry name" value="Transposase_Znf"/>
</dbReference>
<comment type="caution">
    <text evidence="3">The sequence shown here is derived from an EMBL/GenBank/DDBJ whole genome shotgun (WGS) entry which is preliminary data.</text>
</comment>
<dbReference type="PANTHER" id="PTHR33498">
    <property type="entry name" value="TRANSPOSASE FOR INSERTION SEQUENCE ELEMENT IS1557"/>
    <property type="match status" value="1"/>
</dbReference>
<organism evidence="3 4">
    <name type="scientific">Nitrolancea hollandica Lb</name>
    <dbReference type="NCBI Taxonomy" id="1129897"/>
    <lineage>
        <taxon>Bacteria</taxon>
        <taxon>Pseudomonadati</taxon>
        <taxon>Thermomicrobiota</taxon>
        <taxon>Thermomicrobia</taxon>
        <taxon>Sphaerobacterales</taxon>
        <taxon>Sphaerobacterineae</taxon>
        <taxon>Sphaerobacteraceae</taxon>
        <taxon>Nitrolancea</taxon>
    </lineage>
</organism>
<evidence type="ECO:0000313" key="4">
    <source>
        <dbReference type="Proteomes" id="UP000004221"/>
    </source>
</evidence>
<dbReference type="Pfam" id="PF14690">
    <property type="entry name" value="Zn_ribbon_ISL3"/>
    <property type="match status" value="1"/>
</dbReference>
<feature type="region of interest" description="Disordered" evidence="1">
    <location>
        <begin position="201"/>
        <end position="246"/>
    </location>
</feature>
<keyword evidence="4" id="KW-1185">Reference proteome</keyword>
<evidence type="ECO:0000259" key="2">
    <source>
        <dbReference type="Pfam" id="PF14690"/>
    </source>
</evidence>